<keyword evidence="3" id="KW-1185">Reference proteome</keyword>
<accession>A0AAI8VIG3</accession>
<protein>
    <submittedName>
        <fullName evidence="2">Uu.00g134190.m01.CDS01</fullName>
    </submittedName>
</protein>
<name>A0AAI8VIG3_9PEZI</name>
<reference evidence="2" key="1">
    <citation type="submission" date="2023-10" db="EMBL/GenBank/DDBJ databases">
        <authorList>
            <person name="Hackl T."/>
        </authorList>
    </citation>
    <scope>NUCLEOTIDE SEQUENCE</scope>
</reference>
<proteinExistence type="predicted"/>
<feature type="domain" description="Aminoglycoside phosphotransferase" evidence="1">
    <location>
        <begin position="45"/>
        <end position="242"/>
    </location>
</feature>
<dbReference type="Proteomes" id="UP001295740">
    <property type="component" value="Unassembled WGS sequence"/>
</dbReference>
<dbReference type="SUPFAM" id="SSF56112">
    <property type="entry name" value="Protein kinase-like (PK-like)"/>
    <property type="match status" value="1"/>
</dbReference>
<dbReference type="CDD" id="cd05120">
    <property type="entry name" value="APH_ChoK_like"/>
    <property type="match status" value="1"/>
</dbReference>
<evidence type="ECO:0000313" key="3">
    <source>
        <dbReference type="Proteomes" id="UP001295740"/>
    </source>
</evidence>
<sequence>MECEPINAGPMNRMLTLLSVKLMHRCERYLSRLWKPSPGSSPLSRFFIKVYPFENLAEAYAMQFVAKHTSIPVPKVYCAFIHKGATYTVMSRIDGHMVSGGWHGRSDESKREIHLQLQLMIEELRNISPPEGMGVANVNGGPFCDPRLPSKMFWGPFASVREFHQALIEPVKIDKHPTDLPDLPDDIPELLDFYRQHHEKVVFTHGDLSSLNIVVRGDKVTGIIDWETSGWFPSYWEHSCAWHVNPYNVFWQDEVGKFLPHMPYELRMDKIRLKYFDAFGTNI</sequence>
<dbReference type="AlphaFoldDB" id="A0AAI8VIG3"/>
<evidence type="ECO:0000313" key="2">
    <source>
        <dbReference type="EMBL" id="CAJ2508393.1"/>
    </source>
</evidence>
<dbReference type="EMBL" id="CAUWAG010000011">
    <property type="protein sequence ID" value="CAJ2508393.1"/>
    <property type="molecule type" value="Genomic_DNA"/>
</dbReference>
<dbReference type="Gene3D" id="3.90.1200.10">
    <property type="match status" value="1"/>
</dbReference>
<gene>
    <name evidence="2" type="ORF">KHLLAP_LOCUS8861</name>
</gene>
<organism evidence="2 3">
    <name type="scientific">Anthostomella pinea</name>
    <dbReference type="NCBI Taxonomy" id="933095"/>
    <lineage>
        <taxon>Eukaryota</taxon>
        <taxon>Fungi</taxon>
        <taxon>Dikarya</taxon>
        <taxon>Ascomycota</taxon>
        <taxon>Pezizomycotina</taxon>
        <taxon>Sordariomycetes</taxon>
        <taxon>Xylariomycetidae</taxon>
        <taxon>Xylariales</taxon>
        <taxon>Xylariaceae</taxon>
        <taxon>Anthostomella</taxon>
    </lineage>
</organism>
<dbReference type="PANTHER" id="PTHR21310:SF55">
    <property type="entry name" value="AMINOGLYCOSIDE PHOSPHOTRANSFERASE DOMAIN-CONTAINING PROTEIN"/>
    <property type="match status" value="1"/>
</dbReference>
<evidence type="ECO:0000259" key="1">
    <source>
        <dbReference type="Pfam" id="PF01636"/>
    </source>
</evidence>
<dbReference type="InterPro" id="IPR051678">
    <property type="entry name" value="AGP_Transferase"/>
</dbReference>
<comment type="caution">
    <text evidence="2">The sequence shown here is derived from an EMBL/GenBank/DDBJ whole genome shotgun (WGS) entry which is preliminary data.</text>
</comment>
<dbReference type="Pfam" id="PF01636">
    <property type="entry name" value="APH"/>
    <property type="match status" value="1"/>
</dbReference>
<dbReference type="InterPro" id="IPR002575">
    <property type="entry name" value="Aminoglycoside_PTrfase"/>
</dbReference>
<dbReference type="PANTHER" id="PTHR21310">
    <property type="entry name" value="AMINOGLYCOSIDE PHOSPHOTRANSFERASE-RELATED-RELATED"/>
    <property type="match status" value="1"/>
</dbReference>
<dbReference type="InterPro" id="IPR011009">
    <property type="entry name" value="Kinase-like_dom_sf"/>
</dbReference>